<feature type="compositionally biased region" description="Acidic residues" evidence="1">
    <location>
        <begin position="36"/>
        <end position="50"/>
    </location>
</feature>
<gene>
    <name evidence="2" type="ORF">PACLA_8A067282</name>
</gene>
<sequence length="157" mass="17700">MVAGSDSATSESDVENSYNTDSEVETDSVFESNSDNVDDTSNEVGDEYESDPWAPLKAKATQQSLSEFEELTQKFTAEERQPYLIRAKPTALDLENVLKELYRLSGNSKKQSMWNKSGIKNIPMEIYYLFIKLAASFNLMVTAASLHPYQDPNIYCK</sequence>
<accession>A0A6S7H9A9</accession>
<name>A0A6S7H9A9_PARCT</name>
<keyword evidence="3" id="KW-1185">Reference proteome</keyword>
<proteinExistence type="predicted"/>
<comment type="caution">
    <text evidence="2">The sequence shown here is derived from an EMBL/GenBank/DDBJ whole genome shotgun (WGS) entry which is preliminary data.</text>
</comment>
<evidence type="ECO:0000313" key="3">
    <source>
        <dbReference type="Proteomes" id="UP001152795"/>
    </source>
</evidence>
<feature type="compositionally biased region" description="Polar residues" evidence="1">
    <location>
        <begin position="1"/>
        <end position="21"/>
    </location>
</feature>
<feature type="region of interest" description="Disordered" evidence="1">
    <location>
        <begin position="1"/>
        <end position="61"/>
    </location>
</feature>
<evidence type="ECO:0000313" key="2">
    <source>
        <dbReference type="EMBL" id="CAB3992777.1"/>
    </source>
</evidence>
<dbReference type="Proteomes" id="UP001152795">
    <property type="component" value="Unassembled WGS sequence"/>
</dbReference>
<evidence type="ECO:0000256" key="1">
    <source>
        <dbReference type="SAM" id="MobiDB-lite"/>
    </source>
</evidence>
<dbReference type="EMBL" id="CACRXK020002122">
    <property type="protein sequence ID" value="CAB3992777.1"/>
    <property type="molecule type" value="Genomic_DNA"/>
</dbReference>
<dbReference type="AlphaFoldDB" id="A0A6S7H9A9"/>
<reference evidence="2" key="1">
    <citation type="submission" date="2020-04" db="EMBL/GenBank/DDBJ databases">
        <authorList>
            <person name="Alioto T."/>
            <person name="Alioto T."/>
            <person name="Gomez Garrido J."/>
        </authorList>
    </citation>
    <scope>NUCLEOTIDE SEQUENCE</scope>
    <source>
        <strain evidence="2">A484AB</strain>
    </source>
</reference>
<organism evidence="2 3">
    <name type="scientific">Paramuricea clavata</name>
    <name type="common">Red gorgonian</name>
    <name type="synonym">Violescent sea-whip</name>
    <dbReference type="NCBI Taxonomy" id="317549"/>
    <lineage>
        <taxon>Eukaryota</taxon>
        <taxon>Metazoa</taxon>
        <taxon>Cnidaria</taxon>
        <taxon>Anthozoa</taxon>
        <taxon>Octocorallia</taxon>
        <taxon>Malacalcyonacea</taxon>
        <taxon>Plexauridae</taxon>
        <taxon>Paramuricea</taxon>
    </lineage>
</organism>
<protein>
    <submittedName>
        <fullName evidence="2">Uncharacterized protein</fullName>
    </submittedName>
</protein>